<keyword evidence="7" id="KW-1185">Reference proteome</keyword>
<evidence type="ECO:0000256" key="2">
    <source>
        <dbReference type="HAMAP-Rule" id="MF_02087"/>
    </source>
</evidence>
<sequence length="229" mass="25503">MTIQKRLQQVQQQIAEACRRAGRSPEEITIVAVTKTVGMDKTKEVLAAGVKHLGENRSEGLLPKHKEIGTDAIWHFIGSLQTRKVKEVVDKLDYLHSLDRLSLAQEIHKRAEHTVRCFVQVKTSAEESKQGLPPEEAAAFVKELAAYPKIEVIGLMTMAPYTENEDTIRACFRTLRRVQEDVQALQLPHAPCLELSMGMSNDFVIAVEEGATYVRLGTVLVGTEQEGEA</sequence>
<dbReference type="EMBL" id="JANCLT010000010">
    <property type="protein sequence ID" value="MCP8970232.1"/>
    <property type="molecule type" value="Genomic_DNA"/>
</dbReference>
<protein>
    <recommendedName>
        <fullName evidence="2">Pyridoxal phosphate homeostasis protein</fullName>
        <shortName evidence="2">PLP homeostasis protein</shortName>
    </recommendedName>
</protein>
<dbReference type="PIRSF" id="PIRSF004848">
    <property type="entry name" value="YBL036c_PLPDEIII"/>
    <property type="match status" value="1"/>
</dbReference>
<gene>
    <name evidence="6" type="ORF">NK662_17055</name>
</gene>
<dbReference type="InterPro" id="IPR001608">
    <property type="entry name" value="Ala_racemase_N"/>
</dbReference>
<dbReference type="NCBIfam" id="TIGR00044">
    <property type="entry name" value="YggS family pyridoxal phosphate-dependent enzyme"/>
    <property type="match status" value="1"/>
</dbReference>
<reference evidence="6" key="1">
    <citation type="submission" date="2022-07" db="EMBL/GenBank/DDBJ databases">
        <authorList>
            <person name="Li W.-J."/>
            <person name="Deng Q.-Q."/>
        </authorList>
    </citation>
    <scope>NUCLEOTIDE SEQUENCE</scope>
    <source>
        <strain evidence="6">SYSU M60031</strain>
    </source>
</reference>
<dbReference type="HAMAP" id="MF_02087">
    <property type="entry name" value="PLP_homeostasis"/>
    <property type="match status" value="1"/>
</dbReference>
<dbReference type="GO" id="GO:0030170">
    <property type="term" value="F:pyridoxal phosphate binding"/>
    <property type="evidence" value="ECO:0007669"/>
    <property type="project" value="UniProtKB-UniRule"/>
</dbReference>
<dbReference type="SUPFAM" id="SSF51419">
    <property type="entry name" value="PLP-binding barrel"/>
    <property type="match status" value="1"/>
</dbReference>
<dbReference type="Pfam" id="PF01168">
    <property type="entry name" value="Ala_racemase_N"/>
    <property type="match status" value="1"/>
</dbReference>
<name>A0AA41X7G7_9BACI</name>
<accession>A0AA41X7G7</accession>
<dbReference type="PROSITE" id="PS01211">
    <property type="entry name" value="UPF0001"/>
    <property type="match status" value="1"/>
</dbReference>
<evidence type="ECO:0000259" key="5">
    <source>
        <dbReference type="Pfam" id="PF01168"/>
    </source>
</evidence>
<evidence type="ECO:0000313" key="7">
    <source>
        <dbReference type="Proteomes" id="UP001156102"/>
    </source>
</evidence>
<dbReference type="AlphaFoldDB" id="A0AA41X7G7"/>
<evidence type="ECO:0000256" key="4">
    <source>
        <dbReference type="RuleBase" id="RU004514"/>
    </source>
</evidence>
<comment type="function">
    <text evidence="2">Pyridoxal 5'-phosphate (PLP)-binding protein, which is involved in PLP homeostasis.</text>
</comment>
<comment type="cofactor">
    <cofactor evidence="3">
        <name>pyridoxal 5'-phosphate</name>
        <dbReference type="ChEBI" id="CHEBI:597326"/>
    </cofactor>
</comment>
<evidence type="ECO:0000256" key="3">
    <source>
        <dbReference type="PIRSR" id="PIRSR004848-1"/>
    </source>
</evidence>
<feature type="modified residue" description="N6-(pyridoxal phosphate)lysine" evidence="2 3">
    <location>
        <position position="35"/>
    </location>
</feature>
<dbReference type="RefSeq" id="WP_254760151.1">
    <property type="nucleotide sequence ID" value="NZ_JANCLT010000010.1"/>
</dbReference>
<dbReference type="Proteomes" id="UP001156102">
    <property type="component" value="Unassembled WGS sequence"/>
</dbReference>
<comment type="caution">
    <text evidence="6">The sequence shown here is derived from an EMBL/GenBank/DDBJ whole genome shotgun (WGS) entry which is preliminary data.</text>
</comment>
<comment type="similarity">
    <text evidence="2 4">Belongs to the pyridoxal phosphate-binding protein YggS/PROSC family.</text>
</comment>
<dbReference type="Gene3D" id="3.20.20.10">
    <property type="entry name" value="Alanine racemase"/>
    <property type="match status" value="1"/>
</dbReference>
<evidence type="ECO:0000256" key="1">
    <source>
        <dbReference type="ARBA" id="ARBA00022898"/>
    </source>
</evidence>
<dbReference type="PANTHER" id="PTHR10146">
    <property type="entry name" value="PROLINE SYNTHETASE CO-TRANSCRIBED BACTERIAL HOMOLOG PROTEIN"/>
    <property type="match status" value="1"/>
</dbReference>
<keyword evidence="1 2" id="KW-0663">Pyridoxal phosphate</keyword>
<dbReference type="CDD" id="cd00635">
    <property type="entry name" value="PLPDE_III_YBL036c_like"/>
    <property type="match status" value="1"/>
</dbReference>
<dbReference type="FunFam" id="3.20.20.10:FF:000011">
    <property type="entry name" value="Pyridoxal phosphate homeostasis protein"/>
    <property type="match status" value="1"/>
</dbReference>
<evidence type="ECO:0000313" key="6">
    <source>
        <dbReference type="EMBL" id="MCP8970232.1"/>
    </source>
</evidence>
<dbReference type="PANTHER" id="PTHR10146:SF14">
    <property type="entry name" value="PYRIDOXAL PHOSPHATE HOMEOSTASIS PROTEIN"/>
    <property type="match status" value="1"/>
</dbReference>
<proteinExistence type="inferred from homology"/>
<organism evidence="6 7">
    <name type="scientific">Ectobacillus ponti</name>
    <dbReference type="NCBI Taxonomy" id="2961894"/>
    <lineage>
        <taxon>Bacteria</taxon>
        <taxon>Bacillati</taxon>
        <taxon>Bacillota</taxon>
        <taxon>Bacilli</taxon>
        <taxon>Bacillales</taxon>
        <taxon>Bacillaceae</taxon>
        <taxon>Ectobacillus</taxon>
    </lineage>
</organism>
<dbReference type="InterPro" id="IPR011078">
    <property type="entry name" value="PyrdxlP_homeostasis"/>
</dbReference>
<feature type="domain" description="Alanine racemase N-terminal" evidence="5">
    <location>
        <begin position="7"/>
        <end position="224"/>
    </location>
</feature>
<dbReference type="InterPro" id="IPR029066">
    <property type="entry name" value="PLP-binding_barrel"/>
</dbReference>